<reference evidence="2 3" key="1">
    <citation type="journal article" date="2005" name="Int. J. Syst. Evol. Microbiol.">
        <title>Bacillus cibi sp. nov., isolated from jeotgal, a traditional Korean fermented seafood.</title>
        <authorList>
            <person name="Yoon J.H."/>
            <person name="Lee C.H."/>
            <person name="Oh T.K."/>
        </authorList>
    </citation>
    <scope>NUCLEOTIDE SEQUENCE [LARGE SCALE GENOMIC DNA]</scope>
    <source>
        <strain evidence="2 3">DSM 16189</strain>
    </source>
</reference>
<dbReference type="PANTHER" id="PTHR36009:SF3">
    <property type="entry name" value="TRANSMEMBRANE PROTEIN"/>
    <property type="match status" value="1"/>
</dbReference>
<dbReference type="RefSeq" id="WP_029566365.1">
    <property type="nucleotide sequence ID" value="NZ_JNVC02000002.1"/>
</dbReference>
<accession>A0A084H111</accession>
<dbReference type="STRING" id="246786.GS18_0206620"/>
<feature type="transmembrane region" description="Helical" evidence="1">
    <location>
        <begin position="73"/>
        <end position="91"/>
    </location>
</feature>
<feature type="transmembrane region" description="Helical" evidence="1">
    <location>
        <begin position="114"/>
        <end position="136"/>
    </location>
</feature>
<evidence type="ECO:0008006" key="4">
    <source>
        <dbReference type="Google" id="ProtNLM"/>
    </source>
</evidence>
<feature type="transmembrane region" description="Helical" evidence="1">
    <location>
        <begin position="148"/>
        <end position="167"/>
    </location>
</feature>
<name>A0A084H111_METID</name>
<dbReference type="OrthoDB" id="482433at2"/>
<dbReference type="Proteomes" id="UP000028549">
    <property type="component" value="Unassembled WGS sequence"/>
</dbReference>
<organism evidence="2 3">
    <name type="scientific">Metabacillus indicus</name>
    <name type="common">Bacillus indicus</name>
    <dbReference type="NCBI Taxonomy" id="246786"/>
    <lineage>
        <taxon>Bacteria</taxon>
        <taxon>Bacillati</taxon>
        <taxon>Bacillota</taxon>
        <taxon>Bacilli</taxon>
        <taxon>Bacillales</taxon>
        <taxon>Bacillaceae</taxon>
        <taxon>Metabacillus</taxon>
    </lineage>
</organism>
<gene>
    <name evidence="2" type="ORF">GS18_0206620</name>
</gene>
<proteinExistence type="predicted"/>
<keyword evidence="1" id="KW-1133">Transmembrane helix</keyword>
<dbReference type="PANTHER" id="PTHR36009">
    <property type="match status" value="1"/>
</dbReference>
<keyword evidence="1" id="KW-0812">Transmembrane</keyword>
<evidence type="ECO:0000313" key="3">
    <source>
        <dbReference type="Proteomes" id="UP000028549"/>
    </source>
</evidence>
<dbReference type="EMBL" id="JNVC02000002">
    <property type="protein sequence ID" value="KEZ53273.1"/>
    <property type="molecule type" value="Genomic_DNA"/>
</dbReference>
<sequence>MFSLWAALIAYAVFFAPGKSGEEDDIMKHLLTGSFEQADPLVVMVFSFLGIFPMIFALLILPNDTRKLPAWPFVLGSFALGAFSLLPYFFLRKERKHIERKFSEKTKRLRDSKLVILILAVLTAGLYLFGIFMGSIERYSEAFQSSQLVSVMTADLFVLTWLSWYVLKHEYKMGTRAFYSFIPVLGPLCLLLLKEKK</sequence>
<protein>
    <recommendedName>
        <fullName evidence="4">DUF2834 domain-containing protein</fullName>
    </recommendedName>
</protein>
<feature type="transmembrane region" description="Helical" evidence="1">
    <location>
        <begin position="44"/>
        <end position="61"/>
    </location>
</feature>
<comment type="caution">
    <text evidence="2">The sequence shown here is derived from an EMBL/GenBank/DDBJ whole genome shotgun (WGS) entry which is preliminary data.</text>
</comment>
<keyword evidence="3" id="KW-1185">Reference proteome</keyword>
<evidence type="ECO:0000256" key="1">
    <source>
        <dbReference type="SAM" id="Phobius"/>
    </source>
</evidence>
<evidence type="ECO:0000313" key="2">
    <source>
        <dbReference type="EMBL" id="KEZ53273.1"/>
    </source>
</evidence>
<keyword evidence="1" id="KW-0472">Membrane</keyword>
<dbReference type="AlphaFoldDB" id="A0A084H111"/>